<reference evidence="1 2" key="1">
    <citation type="journal article" date="2018" name="Front. Plant Sci.">
        <title>Red Clover (Trifolium pratense) and Zigzag Clover (T. medium) - A Picture of Genomic Similarities and Differences.</title>
        <authorList>
            <person name="Dluhosova J."/>
            <person name="Istvanek J."/>
            <person name="Nedelnik J."/>
            <person name="Repkova J."/>
        </authorList>
    </citation>
    <scope>NUCLEOTIDE SEQUENCE [LARGE SCALE GENOMIC DNA]</scope>
    <source>
        <strain evidence="2">cv. 10/8</strain>
        <tissue evidence="1">Leaf</tissue>
    </source>
</reference>
<name>A0A392VTA8_9FABA</name>
<organism evidence="1 2">
    <name type="scientific">Trifolium medium</name>
    <dbReference type="NCBI Taxonomy" id="97028"/>
    <lineage>
        <taxon>Eukaryota</taxon>
        <taxon>Viridiplantae</taxon>
        <taxon>Streptophyta</taxon>
        <taxon>Embryophyta</taxon>
        <taxon>Tracheophyta</taxon>
        <taxon>Spermatophyta</taxon>
        <taxon>Magnoliopsida</taxon>
        <taxon>eudicotyledons</taxon>
        <taxon>Gunneridae</taxon>
        <taxon>Pentapetalae</taxon>
        <taxon>rosids</taxon>
        <taxon>fabids</taxon>
        <taxon>Fabales</taxon>
        <taxon>Fabaceae</taxon>
        <taxon>Papilionoideae</taxon>
        <taxon>50 kb inversion clade</taxon>
        <taxon>NPAAA clade</taxon>
        <taxon>Hologalegina</taxon>
        <taxon>IRL clade</taxon>
        <taxon>Trifolieae</taxon>
        <taxon>Trifolium</taxon>
    </lineage>
</organism>
<evidence type="ECO:0000313" key="2">
    <source>
        <dbReference type="Proteomes" id="UP000265520"/>
    </source>
</evidence>
<evidence type="ECO:0000313" key="1">
    <source>
        <dbReference type="EMBL" id="MCI89935.1"/>
    </source>
</evidence>
<protein>
    <submittedName>
        <fullName evidence="1">Uncharacterized protein</fullName>
    </submittedName>
</protein>
<sequence length="70" mass="7833">TYEAEAPHIRVENQIIEAARVEAAAARVDVETARADAEIARVDAAAANARTRSLEMKFEEFQRRMMALET</sequence>
<accession>A0A392VTA8</accession>
<dbReference type="Proteomes" id="UP000265520">
    <property type="component" value="Unassembled WGS sequence"/>
</dbReference>
<feature type="non-terminal residue" evidence="1">
    <location>
        <position position="70"/>
    </location>
</feature>
<dbReference type="EMBL" id="LXQA011230906">
    <property type="protein sequence ID" value="MCI89935.1"/>
    <property type="molecule type" value="Genomic_DNA"/>
</dbReference>
<proteinExistence type="predicted"/>
<feature type="non-terminal residue" evidence="1">
    <location>
        <position position="1"/>
    </location>
</feature>
<dbReference type="AlphaFoldDB" id="A0A392VTA8"/>
<keyword evidence="2" id="KW-1185">Reference proteome</keyword>
<comment type="caution">
    <text evidence="1">The sequence shown here is derived from an EMBL/GenBank/DDBJ whole genome shotgun (WGS) entry which is preliminary data.</text>
</comment>